<keyword evidence="9 10" id="KW-0472">Membrane</keyword>
<evidence type="ECO:0000259" key="12">
    <source>
        <dbReference type="PROSITE" id="PS51847"/>
    </source>
</evidence>
<feature type="region of interest" description="Disordered" evidence="11">
    <location>
        <begin position="586"/>
        <end position="627"/>
    </location>
</feature>
<evidence type="ECO:0000256" key="1">
    <source>
        <dbReference type="ARBA" id="ARBA00004370"/>
    </source>
</evidence>
<feature type="compositionally biased region" description="Low complexity" evidence="11">
    <location>
        <begin position="390"/>
        <end position="412"/>
    </location>
</feature>
<organism evidence="13">
    <name type="scientific">Ajellomyces dermatitidis (strain ATCC 18188 / CBS 674.68)</name>
    <name type="common">Blastomyces dermatitidis</name>
    <dbReference type="NCBI Taxonomy" id="653446"/>
    <lineage>
        <taxon>Eukaryota</taxon>
        <taxon>Fungi</taxon>
        <taxon>Dikarya</taxon>
        <taxon>Ascomycota</taxon>
        <taxon>Pezizomycotina</taxon>
        <taxon>Eurotiomycetes</taxon>
        <taxon>Eurotiomycetidae</taxon>
        <taxon>Onygenales</taxon>
        <taxon>Ajellomycetaceae</taxon>
        <taxon>Blastomyces</taxon>
    </lineage>
</organism>
<feature type="domain" description="SMP-LTD" evidence="12">
    <location>
        <begin position="1"/>
        <end position="195"/>
    </location>
</feature>
<dbReference type="PANTHER" id="PTHR28185">
    <property type="entry name" value="MITOCHONDRIAL DISTRIBUTION AND MORPHOLOGY PROTEIN 34"/>
    <property type="match status" value="1"/>
</dbReference>
<dbReference type="GO" id="GO:0015914">
    <property type="term" value="P:phospholipid transport"/>
    <property type="evidence" value="ECO:0007669"/>
    <property type="project" value="TreeGrafter"/>
</dbReference>
<keyword evidence="2" id="KW-0813">Transport</keyword>
<keyword evidence="7" id="KW-0446">Lipid-binding</keyword>
<dbReference type="InterPro" id="IPR031468">
    <property type="entry name" value="SMP_LBD"/>
</dbReference>
<keyword evidence="8 10" id="KW-0496">Mitochondrion</keyword>
<dbReference type="CDD" id="cd21673">
    <property type="entry name" value="SMP_Mdm34"/>
    <property type="match status" value="1"/>
</dbReference>
<comment type="function">
    <text evidence="10">Component of the ERMES/MDM complex, which serves as a molecular tether to connect the endoplasmic reticulum (ER) and mitochondria. Components of this complex are involved in the control of mitochondrial shape and protein biogenesis, and function in nonvesicular lipid trafficking between the ER and mitochondria. MDM34 is required for the interaction of the ER-resident membrane protein MMM1 and the outer mitochondrial membrane-resident beta-barrel protein MDM10.</text>
</comment>
<feature type="compositionally biased region" description="Low complexity" evidence="11">
    <location>
        <begin position="215"/>
        <end position="225"/>
    </location>
</feature>
<sequence length="627" mass="68469">MAFNFNWSPLMADAGFYTRAQELLTAALNKSPKPPIIVDDIVVTELNLGSNPPELEILEIGDLAEDRFRGIFKMSYAGDAFLTLKTCVQANPLNTYLLTRHPFTSPQPLAAATGLTIPLQITLSDIKLSGFVILVFSKQKGITVVFRNDPLESLKVSSTFDSIPFVRDYLQKEIEGQLRILFMDELPAIIHRLSLRLWGTEYSELETTSAQVTNPSLDGPGLDPLLNPPQDPVDASGNVLSISEIASLSLDSGVEMHSLFSRKNVLRLAALTDSQRTLSLFTPSIREVVFRAWTGSMEQADGPSGLVSPMSPPLSRTHSHIATSSLSLQDAASLASSSHSRPTPPSSGFSGYGLSMGAGRHSKAHARKRKKRVVDLRRRPKSADDMESVSGESAYTETSTTTSAVSVFSGSTIPEENNDDPVTPPVSPQRTIRRPTLRDRIAARDDAERNSRRGIPAEFGHDLLTVRTSPPIANDMARIITSASNLQRQLQQQQPADSKPLPSLQETAPIRTLRPSPSSTPQYPTEKPNASNNYTSSSSPSARDPQQQQPQQLSRPSSSFIMESAQNGGILEQAWMMKMASEIARRIQDEKMGGEDPTNSSSRGGSGGGFWERPSMRSHTPPPAYRH</sequence>
<dbReference type="HOGENOM" id="CLU_036502_1_0_1"/>
<feature type="region of interest" description="Disordered" evidence="11">
    <location>
        <begin position="209"/>
        <end position="230"/>
    </location>
</feature>
<gene>
    <name evidence="10" type="primary">MDM34</name>
    <name evidence="13" type="ORF">BDDG_04407</name>
</gene>
<feature type="compositionally biased region" description="Low complexity" evidence="11">
    <location>
        <begin position="528"/>
        <end position="557"/>
    </location>
</feature>
<dbReference type="InterPro" id="IPR058825">
    <property type="entry name" value="MDM34_N"/>
</dbReference>
<feature type="compositionally biased region" description="Basic residues" evidence="11">
    <location>
        <begin position="360"/>
        <end position="372"/>
    </location>
</feature>
<comment type="subcellular location">
    <subcellularLocation>
        <location evidence="1">Membrane</location>
    </subcellularLocation>
    <subcellularLocation>
        <location evidence="10">Mitochondrion outer membrane</location>
        <topology evidence="10">Multi-pass membrane protein</topology>
    </subcellularLocation>
    <text evidence="10">The ERMES/MDM complex localizes to a few discrete foci (around 10 per single cell), that represent mitochondria-endoplasmic reticulum junctions. These foci are often found next to mtDNA nucleoids.</text>
</comment>
<dbReference type="GO" id="GO:0007005">
    <property type="term" value="P:mitochondrion organization"/>
    <property type="evidence" value="ECO:0007669"/>
    <property type="project" value="InterPro"/>
</dbReference>
<evidence type="ECO:0000256" key="2">
    <source>
        <dbReference type="ARBA" id="ARBA00022448"/>
    </source>
</evidence>
<evidence type="ECO:0000256" key="7">
    <source>
        <dbReference type="ARBA" id="ARBA00023121"/>
    </source>
</evidence>
<evidence type="ECO:0000256" key="5">
    <source>
        <dbReference type="ARBA" id="ARBA00022787"/>
    </source>
</evidence>
<dbReference type="Proteomes" id="UP000007802">
    <property type="component" value="Unassembled WGS sequence"/>
</dbReference>
<dbReference type="OrthoDB" id="17927at2759"/>
<comment type="similarity">
    <text evidence="10">Belongs to the MDM34 family.</text>
</comment>
<feature type="compositionally biased region" description="Basic and acidic residues" evidence="11">
    <location>
        <begin position="373"/>
        <end position="384"/>
    </location>
</feature>
<dbReference type="Pfam" id="PF26545">
    <property type="entry name" value="Mdm34_N"/>
    <property type="match status" value="1"/>
</dbReference>
<evidence type="ECO:0000313" key="13">
    <source>
        <dbReference type="EMBL" id="EGE81465.1"/>
    </source>
</evidence>
<feature type="region of interest" description="Disordered" evidence="11">
    <location>
        <begin position="486"/>
        <end position="557"/>
    </location>
</feature>
<dbReference type="AlphaFoldDB" id="F2TE02"/>
<evidence type="ECO:0000256" key="3">
    <source>
        <dbReference type="ARBA" id="ARBA00022452"/>
    </source>
</evidence>
<dbReference type="HAMAP" id="MF_03105">
    <property type="entry name" value="Mdm34"/>
    <property type="match status" value="1"/>
</dbReference>
<dbReference type="GO" id="GO:0032865">
    <property type="term" value="C:ERMES complex"/>
    <property type="evidence" value="ECO:0007669"/>
    <property type="project" value="UniProtKB-UniRule"/>
</dbReference>
<dbReference type="PROSITE" id="PS51847">
    <property type="entry name" value="SMP"/>
    <property type="match status" value="1"/>
</dbReference>
<name>F2TE02_AJEDA</name>
<keyword evidence="5 10" id="KW-1000">Mitochondrion outer membrane</keyword>
<feature type="region of interest" description="Disordered" evidence="11">
    <location>
        <begin position="332"/>
        <end position="454"/>
    </location>
</feature>
<reference evidence="13" key="1">
    <citation type="submission" date="2010-03" db="EMBL/GenBank/DDBJ databases">
        <title>Annotation of Blastomyces dermatitidis strain ATCC 18188.</title>
        <authorList>
            <consortium name="The Broad Institute Genome Sequencing Platform"/>
            <consortium name="Broad Institute Genome Sequencing Center for Infectious Disease."/>
            <person name="Cuomo C."/>
            <person name="Klein B."/>
            <person name="Sullivan T."/>
            <person name="Heitman J."/>
            <person name="Young S."/>
            <person name="Zeng Q."/>
            <person name="Gargeya S."/>
            <person name="Alvarado L."/>
            <person name="Berlin A.M."/>
            <person name="Chapman S.B."/>
            <person name="Chen Z."/>
            <person name="Freedman E."/>
            <person name="Gellesch M."/>
            <person name="Goldberg J."/>
            <person name="Griggs A."/>
            <person name="Gujja S."/>
            <person name="Heilman E."/>
            <person name="Heiman D."/>
            <person name="Howarth C."/>
            <person name="Mehta T."/>
            <person name="Neiman D."/>
            <person name="Pearson M."/>
            <person name="Roberts A."/>
            <person name="Saif S."/>
            <person name="Shea T."/>
            <person name="Shenoy N."/>
            <person name="Sisk P."/>
            <person name="Stolte C."/>
            <person name="Sykes S."/>
            <person name="White J."/>
            <person name="Yandava C."/>
            <person name="Haas B."/>
            <person name="Nusbaum C."/>
            <person name="Birren B."/>
        </authorList>
    </citation>
    <scope>NUCLEOTIDE SEQUENCE [LARGE SCALE GENOMIC DNA]</scope>
    <source>
        <strain evidence="13">ATCC 18188</strain>
    </source>
</reference>
<dbReference type="GO" id="GO:1990456">
    <property type="term" value="P:mitochondrion-endoplasmic reticulum membrane tethering"/>
    <property type="evidence" value="ECO:0007669"/>
    <property type="project" value="TreeGrafter"/>
</dbReference>
<keyword evidence="3 10" id="KW-1134">Transmembrane beta strand</keyword>
<keyword evidence="4 10" id="KW-0812">Transmembrane</keyword>
<proteinExistence type="inferred from homology"/>
<evidence type="ECO:0000256" key="11">
    <source>
        <dbReference type="SAM" id="MobiDB-lite"/>
    </source>
</evidence>
<protein>
    <recommendedName>
        <fullName evidence="10">Mitochondrial distribution and morphology protein 34</fullName>
    </recommendedName>
</protein>
<evidence type="ECO:0000256" key="9">
    <source>
        <dbReference type="ARBA" id="ARBA00023136"/>
    </source>
</evidence>
<dbReference type="EMBL" id="GG749426">
    <property type="protein sequence ID" value="EGE81465.1"/>
    <property type="molecule type" value="Genomic_DNA"/>
</dbReference>
<evidence type="ECO:0000256" key="10">
    <source>
        <dbReference type="HAMAP-Rule" id="MF_03105"/>
    </source>
</evidence>
<comment type="subunit">
    <text evidence="10">Component of the ER-mitochondria encounter structure (ERMES) or MDM complex, composed of MMM1, MDM10, MDM12 and MDM34.</text>
</comment>
<dbReference type="InterPro" id="IPR027536">
    <property type="entry name" value="MDM34"/>
</dbReference>
<dbReference type="PANTHER" id="PTHR28185:SF1">
    <property type="entry name" value="MITOCHONDRIAL DISTRIBUTION AND MORPHOLOGY PROTEIN 34"/>
    <property type="match status" value="1"/>
</dbReference>
<keyword evidence="6" id="KW-0445">Lipid transport</keyword>
<evidence type="ECO:0000256" key="8">
    <source>
        <dbReference type="ARBA" id="ARBA00023128"/>
    </source>
</evidence>
<feature type="compositionally biased region" description="Basic and acidic residues" evidence="11">
    <location>
        <begin position="436"/>
        <end position="451"/>
    </location>
</feature>
<evidence type="ECO:0000256" key="4">
    <source>
        <dbReference type="ARBA" id="ARBA00022692"/>
    </source>
</evidence>
<comment type="domain">
    <text evidence="10">Lacks alpha-helical transmembrane segments, suggesting that it resides in the membrane via beta-sheet conformations similar to those predicted for other outer membrane proteins and porin.</text>
</comment>
<accession>F2TE02</accession>
<evidence type="ECO:0000256" key="6">
    <source>
        <dbReference type="ARBA" id="ARBA00023055"/>
    </source>
</evidence>
<dbReference type="GO" id="GO:0008289">
    <property type="term" value="F:lipid binding"/>
    <property type="evidence" value="ECO:0007669"/>
    <property type="project" value="UniProtKB-KW"/>
</dbReference>
<feature type="compositionally biased region" description="Low complexity" evidence="11">
    <location>
        <begin position="332"/>
        <end position="341"/>
    </location>
</feature>